<feature type="domain" description="Protein kinase" evidence="11">
    <location>
        <begin position="18"/>
        <end position="300"/>
    </location>
</feature>
<dbReference type="SMART" id="SM00220">
    <property type="entry name" value="S_TKc"/>
    <property type="match status" value="1"/>
</dbReference>
<organism evidence="12 13">
    <name type="scientific">Ceraceosorus guamensis</name>
    <dbReference type="NCBI Taxonomy" id="1522189"/>
    <lineage>
        <taxon>Eukaryota</taxon>
        <taxon>Fungi</taxon>
        <taxon>Dikarya</taxon>
        <taxon>Basidiomycota</taxon>
        <taxon>Ustilaginomycotina</taxon>
        <taxon>Exobasidiomycetes</taxon>
        <taxon>Ceraceosorales</taxon>
        <taxon>Ceraceosoraceae</taxon>
        <taxon>Ceraceosorus</taxon>
    </lineage>
</organism>
<dbReference type="GO" id="GO:0005634">
    <property type="term" value="C:nucleus"/>
    <property type="evidence" value="ECO:0007669"/>
    <property type="project" value="TreeGrafter"/>
</dbReference>
<name>A0A316W9I0_9BASI</name>
<dbReference type="PROSITE" id="PS00108">
    <property type="entry name" value="PROTEIN_KINASE_ST"/>
    <property type="match status" value="1"/>
</dbReference>
<proteinExistence type="predicted"/>
<evidence type="ECO:0000256" key="10">
    <source>
        <dbReference type="SAM" id="MobiDB-lite"/>
    </source>
</evidence>
<comment type="catalytic activity">
    <reaction evidence="8">
        <text>L-seryl-[protein] + ATP = O-phospho-L-seryl-[protein] + ADP + H(+)</text>
        <dbReference type="Rhea" id="RHEA:17989"/>
        <dbReference type="Rhea" id="RHEA-COMP:9863"/>
        <dbReference type="Rhea" id="RHEA-COMP:11604"/>
        <dbReference type="ChEBI" id="CHEBI:15378"/>
        <dbReference type="ChEBI" id="CHEBI:29999"/>
        <dbReference type="ChEBI" id="CHEBI:30616"/>
        <dbReference type="ChEBI" id="CHEBI:83421"/>
        <dbReference type="ChEBI" id="CHEBI:456216"/>
        <dbReference type="EC" id="2.7.11.1"/>
    </reaction>
</comment>
<keyword evidence="5 12" id="KW-0418">Kinase</keyword>
<evidence type="ECO:0000256" key="9">
    <source>
        <dbReference type="PROSITE-ProRule" id="PRU10141"/>
    </source>
</evidence>
<dbReference type="GO" id="GO:0004674">
    <property type="term" value="F:protein serine/threonine kinase activity"/>
    <property type="evidence" value="ECO:0007669"/>
    <property type="project" value="UniProtKB-KW"/>
</dbReference>
<gene>
    <name evidence="12" type="ORF">IE81DRAFT_284518</name>
</gene>
<evidence type="ECO:0000256" key="3">
    <source>
        <dbReference type="ARBA" id="ARBA00022679"/>
    </source>
</evidence>
<evidence type="ECO:0000256" key="7">
    <source>
        <dbReference type="ARBA" id="ARBA00047899"/>
    </source>
</evidence>
<keyword evidence="2" id="KW-0723">Serine/threonine-protein kinase</keyword>
<dbReference type="GO" id="GO:0005524">
    <property type="term" value="F:ATP binding"/>
    <property type="evidence" value="ECO:0007669"/>
    <property type="project" value="UniProtKB-UniRule"/>
</dbReference>
<evidence type="ECO:0000313" key="12">
    <source>
        <dbReference type="EMBL" id="PWN46204.1"/>
    </source>
</evidence>
<feature type="region of interest" description="Disordered" evidence="10">
    <location>
        <begin position="346"/>
        <end position="380"/>
    </location>
</feature>
<dbReference type="PANTHER" id="PTHR43895">
    <property type="entry name" value="CALCIUM/CALMODULIN-DEPENDENT PROTEIN KINASE KINASE-RELATED"/>
    <property type="match status" value="1"/>
</dbReference>
<feature type="compositionally biased region" description="Basic and acidic residues" evidence="10">
    <location>
        <begin position="358"/>
        <end position="379"/>
    </location>
</feature>
<dbReference type="Proteomes" id="UP000245783">
    <property type="component" value="Unassembled WGS sequence"/>
</dbReference>
<sequence length="630" mass="69831">MAEPTSSRGQTYPVIEGYRLAQVIGGGGFSRVFKALNASATKHRLAAVKLVHYVAPSSQSTRKQHPPDRRALQKEVQVHALLRHENVLEFIAAKEIGVGKDSATLARERNWVAGLYMVLEFAEGGDLFDKIPPDQGVEEDLAHFYFMQLIAALEYCHGQGIAHRDVKPENLLLDSQGNLKLADFGLCAVYKYQGKTRELNGPCGSLPYIAPEMNGLPYKGEPVDVWSAGAVLFAMLVGNTPWDEPTKRSPEYVAYLSGELFDYDPWPRLSPDSFSLLQKMMCPDPRKRISLAEIKRHRWYQSRPNQWIENGKCKDALGLAAELLHGLALTGDLDVAELHSDGMRASVPDTVSFSQPDPQRRPTFFERKSEGAAEEEARPSWHALRAPSTCVAQYAREDPDKKMYAMSQQIETRREGLSSTFDPRAGGSQFTQAMNHLTSWSSLAAGASRFSPQLTRFFSKATAAQITLLLAKRLDHEKISFQVEPVGIVLDEEGAEGLQESTLAHRAPPVAAAAALLAESREGAAGIRRSDSGAMKLDRGSVGSRGCKISLWTHDRRKCALRGEIRVEAILRKTDGEENEEMDMDEDAMDDGIAKAMIIMRRSKGSPLEWRRLFRALAGDEEVRKVVVSP</sequence>
<comment type="catalytic activity">
    <reaction evidence="7">
        <text>L-threonyl-[protein] + ATP = O-phospho-L-threonyl-[protein] + ADP + H(+)</text>
        <dbReference type="Rhea" id="RHEA:46608"/>
        <dbReference type="Rhea" id="RHEA-COMP:11060"/>
        <dbReference type="Rhea" id="RHEA-COMP:11605"/>
        <dbReference type="ChEBI" id="CHEBI:15378"/>
        <dbReference type="ChEBI" id="CHEBI:30013"/>
        <dbReference type="ChEBI" id="CHEBI:30616"/>
        <dbReference type="ChEBI" id="CHEBI:61977"/>
        <dbReference type="ChEBI" id="CHEBI:456216"/>
        <dbReference type="EC" id="2.7.11.1"/>
    </reaction>
</comment>
<dbReference type="Gene3D" id="1.10.510.10">
    <property type="entry name" value="Transferase(Phosphotransferase) domain 1"/>
    <property type="match status" value="1"/>
</dbReference>
<evidence type="ECO:0000256" key="5">
    <source>
        <dbReference type="ARBA" id="ARBA00022777"/>
    </source>
</evidence>
<dbReference type="InParanoid" id="A0A316W9I0"/>
<dbReference type="InterPro" id="IPR008271">
    <property type="entry name" value="Ser/Thr_kinase_AS"/>
</dbReference>
<evidence type="ECO:0000259" key="11">
    <source>
        <dbReference type="PROSITE" id="PS50011"/>
    </source>
</evidence>
<dbReference type="PROSITE" id="PS00107">
    <property type="entry name" value="PROTEIN_KINASE_ATP"/>
    <property type="match status" value="1"/>
</dbReference>
<dbReference type="STRING" id="1522189.A0A316W9I0"/>
<accession>A0A316W9I0</accession>
<dbReference type="GO" id="GO:0035861">
    <property type="term" value="C:site of double-strand break"/>
    <property type="evidence" value="ECO:0007669"/>
    <property type="project" value="TreeGrafter"/>
</dbReference>
<dbReference type="FunCoup" id="A0A316W9I0">
    <property type="interactions" value="364"/>
</dbReference>
<dbReference type="Pfam" id="PF00069">
    <property type="entry name" value="Pkinase"/>
    <property type="match status" value="1"/>
</dbReference>
<dbReference type="RefSeq" id="XP_025373364.1">
    <property type="nucleotide sequence ID" value="XM_025511591.1"/>
</dbReference>
<dbReference type="InterPro" id="IPR017441">
    <property type="entry name" value="Protein_kinase_ATP_BS"/>
</dbReference>
<dbReference type="FunFam" id="1.10.510.10:FF:000571">
    <property type="entry name" value="Maternal embryonic leucine zipper kinase"/>
    <property type="match status" value="1"/>
</dbReference>
<dbReference type="OrthoDB" id="539158at2759"/>
<dbReference type="AlphaFoldDB" id="A0A316W9I0"/>
<evidence type="ECO:0000313" key="13">
    <source>
        <dbReference type="Proteomes" id="UP000245783"/>
    </source>
</evidence>
<evidence type="ECO:0000256" key="2">
    <source>
        <dbReference type="ARBA" id="ARBA00022527"/>
    </source>
</evidence>
<keyword evidence="6 9" id="KW-0067">ATP-binding</keyword>
<reference evidence="12 13" key="1">
    <citation type="journal article" date="2018" name="Mol. Biol. Evol.">
        <title>Broad Genomic Sampling Reveals a Smut Pathogenic Ancestry of the Fungal Clade Ustilaginomycotina.</title>
        <authorList>
            <person name="Kijpornyongpan T."/>
            <person name="Mondo S.J."/>
            <person name="Barry K."/>
            <person name="Sandor L."/>
            <person name="Lee J."/>
            <person name="Lipzen A."/>
            <person name="Pangilinan J."/>
            <person name="LaButti K."/>
            <person name="Hainaut M."/>
            <person name="Henrissat B."/>
            <person name="Grigoriev I.V."/>
            <person name="Spatafora J.W."/>
            <person name="Aime M.C."/>
        </authorList>
    </citation>
    <scope>NUCLEOTIDE SEQUENCE [LARGE SCALE GENOMIC DNA]</scope>
    <source>
        <strain evidence="12 13">MCA 4658</strain>
    </source>
</reference>
<evidence type="ECO:0000256" key="8">
    <source>
        <dbReference type="ARBA" id="ARBA00048679"/>
    </source>
</evidence>
<dbReference type="InterPro" id="IPR011009">
    <property type="entry name" value="Kinase-like_dom_sf"/>
</dbReference>
<protein>
    <recommendedName>
        <fullName evidence="1">non-specific serine/threonine protein kinase</fullName>
        <ecNumber evidence="1">2.7.11.1</ecNumber>
    </recommendedName>
</protein>
<evidence type="ECO:0000256" key="6">
    <source>
        <dbReference type="ARBA" id="ARBA00022840"/>
    </source>
</evidence>
<dbReference type="SUPFAM" id="SSF56112">
    <property type="entry name" value="Protein kinase-like (PK-like)"/>
    <property type="match status" value="1"/>
</dbReference>
<dbReference type="GO" id="GO:0007095">
    <property type="term" value="P:mitotic G2 DNA damage checkpoint signaling"/>
    <property type="evidence" value="ECO:0007669"/>
    <property type="project" value="TreeGrafter"/>
</dbReference>
<dbReference type="GeneID" id="37033461"/>
<evidence type="ECO:0000256" key="4">
    <source>
        <dbReference type="ARBA" id="ARBA00022741"/>
    </source>
</evidence>
<dbReference type="InterPro" id="IPR000719">
    <property type="entry name" value="Prot_kinase_dom"/>
</dbReference>
<keyword evidence="4 9" id="KW-0547">Nucleotide-binding</keyword>
<evidence type="ECO:0000256" key="1">
    <source>
        <dbReference type="ARBA" id="ARBA00012513"/>
    </source>
</evidence>
<feature type="binding site" evidence="9">
    <location>
        <position position="49"/>
    </location>
    <ligand>
        <name>ATP</name>
        <dbReference type="ChEBI" id="CHEBI:30616"/>
    </ligand>
</feature>
<dbReference type="EMBL" id="KZ819352">
    <property type="protein sequence ID" value="PWN46204.1"/>
    <property type="molecule type" value="Genomic_DNA"/>
</dbReference>
<dbReference type="PROSITE" id="PS50011">
    <property type="entry name" value="PROTEIN_KINASE_DOM"/>
    <property type="match status" value="1"/>
</dbReference>
<dbReference type="GO" id="GO:0005737">
    <property type="term" value="C:cytoplasm"/>
    <property type="evidence" value="ECO:0007669"/>
    <property type="project" value="TreeGrafter"/>
</dbReference>
<dbReference type="EC" id="2.7.11.1" evidence="1"/>
<dbReference type="PANTHER" id="PTHR43895:SF32">
    <property type="entry name" value="SERINE_THREONINE-PROTEIN KINASE CHK1"/>
    <property type="match status" value="1"/>
</dbReference>
<keyword evidence="13" id="KW-1185">Reference proteome</keyword>
<keyword evidence="3" id="KW-0808">Transferase</keyword>